<protein>
    <submittedName>
        <fullName evidence="1">Uncharacterized protein</fullName>
    </submittedName>
</protein>
<dbReference type="RefSeq" id="WP_043859017.1">
    <property type="nucleotide sequence ID" value="NZ_JAKKEO010000008.1"/>
</dbReference>
<organism evidence="1 2">
    <name type="scientific">Bacillus subtilis</name>
    <dbReference type="NCBI Taxonomy" id="1423"/>
    <lineage>
        <taxon>Bacteria</taxon>
        <taxon>Bacillati</taxon>
        <taxon>Bacillota</taxon>
        <taxon>Bacilli</taxon>
        <taxon>Bacillales</taxon>
        <taxon>Bacillaceae</taxon>
        <taxon>Bacillus</taxon>
    </lineage>
</organism>
<sequence>MSLESLRKKVLFSSLLIPVTALSLVFSSSEVNAQTPKESTRTESTFTVDKANEALADAQKEVNKQLAEGKTNVIVKKPLNVQGDGVELGVNTGTSDDGSVQAAQQKSYSGYIANTFPGTGFKHTVSGKFTYEKGKIKGNSYDVYLTGPIYSKSHSTSVSKLDPSVWEIRSSGKFKALKYTPFEYTTRVVIGLYGSGSYRVLTAKIN</sequence>
<gene>
    <name evidence="1" type="ORF">SC09_contig8orf00046</name>
</gene>
<comment type="caution">
    <text evidence="1">The sequence shown here is derived from an EMBL/GenBank/DDBJ whole genome shotgun (WGS) entry which is preliminary data.</text>
</comment>
<evidence type="ECO:0000313" key="1">
    <source>
        <dbReference type="EMBL" id="KIU04410.1"/>
    </source>
</evidence>
<dbReference type="AlphaFoldDB" id="A0A0D1K8H1"/>
<evidence type="ECO:0000313" key="2">
    <source>
        <dbReference type="Proteomes" id="UP000032247"/>
    </source>
</evidence>
<dbReference type="EMBL" id="JXBC01000014">
    <property type="protein sequence ID" value="KIU04410.1"/>
    <property type="molecule type" value="Genomic_DNA"/>
</dbReference>
<name>A0A0D1K8H1_BACIU</name>
<dbReference type="Proteomes" id="UP000032247">
    <property type="component" value="Unassembled WGS sequence"/>
</dbReference>
<proteinExistence type="predicted"/>
<dbReference type="PATRIC" id="fig|1423.173.peg.4853"/>
<reference evidence="1 2" key="1">
    <citation type="submission" date="2014-12" db="EMBL/GenBank/DDBJ databases">
        <title>Comparative genome analysis of Bacillus coagulans HM-08, Clostridium butyricum HM-68, Bacillus subtilis HM-66 and Bacillus licheniformis BL-09.</title>
        <authorList>
            <person name="Zhang H."/>
        </authorList>
    </citation>
    <scope>NUCLEOTIDE SEQUENCE [LARGE SCALE GENOMIC DNA]</scope>
    <source>
        <strain evidence="1 2">HM-66</strain>
    </source>
</reference>
<accession>A0A0D1K8H1</accession>